<gene>
    <name evidence="1" type="primary">ORF150838</name>
</gene>
<reference evidence="1" key="1">
    <citation type="submission" date="2014-12" db="EMBL/GenBank/DDBJ databases">
        <title>Insight into the proteome of Arion vulgaris.</title>
        <authorList>
            <person name="Aradska J."/>
            <person name="Bulat T."/>
            <person name="Smidak R."/>
            <person name="Sarate P."/>
            <person name="Gangsoo J."/>
            <person name="Sialana F."/>
            <person name="Bilban M."/>
            <person name="Lubec G."/>
        </authorList>
    </citation>
    <scope>NUCLEOTIDE SEQUENCE</scope>
    <source>
        <tissue evidence="1">Skin</tissue>
    </source>
</reference>
<organism evidence="1">
    <name type="scientific">Arion vulgaris</name>
    <dbReference type="NCBI Taxonomy" id="1028688"/>
    <lineage>
        <taxon>Eukaryota</taxon>
        <taxon>Metazoa</taxon>
        <taxon>Spiralia</taxon>
        <taxon>Lophotrochozoa</taxon>
        <taxon>Mollusca</taxon>
        <taxon>Gastropoda</taxon>
        <taxon>Heterobranchia</taxon>
        <taxon>Euthyneura</taxon>
        <taxon>Panpulmonata</taxon>
        <taxon>Eupulmonata</taxon>
        <taxon>Stylommatophora</taxon>
        <taxon>Helicina</taxon>
        <taxon>Arionoidea</taxon>
        <taxon>Arionidae</taxon>
        <taxon>Arion</taxon>
    </lineage>
</organism>
<evidence type="ECO:0000313" key="1">
    <source>
        <dbReference type="EMBL" id="CEK85908.1"/>
    </source>
</evidence>
<dbReference type="EMBL" id="HACG01039043">
    <property type="protein sequence ID" value="CEK85908.1"/>
    <property type="molecule type" value="Transcribed_RNA"/>
</dbReference>
<name>A0A0B7AYR2_9EUPU</name>
<protein>
    <submittedName>
        <fullName evidence="1">Uncharacterized protein</fullName>
    </submittedName>
</protein>
<sequence>MYIMKRREDKTHPCHTPDVTGNLFVNPTIVRVALSLSLYMALTHSSSIPFIP</sequence>
<accession>A0A0B7AYR2</accession>
<proteinExistence type="predicted"/>
<dbReference type="AlphaFoldDB" id="A0A0B7AYR2"/>